<gene>
    <name evidence="2" type="ORF">H4B97_25575</name>
</gene>
<name>A0A7W2LRP7_9PSED</name>
<accession>A0A7W2LRP7</accession>
<proteinExistence type="predicted"/>
<feature type="region of interest" description="Disordered" evidence="1">
    <location>
        <begin position="72"/>
        <end position="126"/>
    </location>
</feature>
<reference evidence="2 3" key="1">
    <citation type="submission" date="2020-07" db="EMBL/GenBank/DDBJ databases">
        <title>Diversity of carbapenemase encoding genes among Pseudomonas putida group clinical isolates in a tertiary Brazilian hospital.</title>
        <authorList>
            <person name="Alberto-Lei F."/>
            <person name="Nodari C.S."/>
            <person name="Streling A.P."/>
            <person name="Paulino J.T."/>
            <person name="Bessa-Neto F.O."/>
            <person name="Cayo R."/>
            <person name="Gales A.C."/>
        </authorList>
    </citation>
    <scope>NUCLEOTIDE SEQUENCE [LARGE SCALE GENOMIC DNA]</scope>
    <source>
        <strain evidence="2 3">12273</strain>
    </source>
</reference>
<comment type="caution">
    <text evidence="2">The sequence shown here is derived from an EMBL/GenBank/DDBJ whole genome shotgun (WGS) entry which is preliminary data.</text>
</comment>
<dbReference type="AlphaFoldDB" id="A0A7W2LRP7"/>
<protein>
    <submittedName>
        <fullName evidence="2">Uncharacterized protein</fullName>
    </submittedName>
</protein>
<dbReference type="RefSeq" id="WP_182334137.1">
    <property type="nucleotide sequence ID" value="NZ_JACGCZ010000091.1"/>
</dbReference>
<sequence length="126" mass="13992">MTNTNVWVEVDKSNGALLSYFLDRPTTQSAAVDYIEATQDELLYLNTLEDYILPAGTVVTLSDLQEHRERLQEAKRVKAAQHIKAAQKAPQKPSQDATAASKKQSDSKSKILQFKAGFKPARTKGK</sequence>
<dbReference type="EMBL" id="JACGCZ010000091">
    <property type="protein sequence ID" value="MBA6145801.1"/>
    <property type="molecule type" value="Genomic_DNA"/>
</dbReference>
<evidence type="ECO:0000256" key="1">
    <source>
        <dbReference type="SAM" id="MobiDB-lite"/>
    </source>
</evidence>
<feature type="compositionally biased region" description="Low complexity" evidence="1">
    <location>
        <begin position="80"/>
        <end position="97"/>
    </location>
</feature>
<dbReference type="Proteomes" id="UP000590738">
    <property type="component" value="Unassembled WGS sequence"/>
</dbReference>
<evidence type="ECO:0000313" key="3">
    <source>
        <dbReference type="Proteomes" id="UP000590738"/>
    </source>
</evidence>
<evidence type="ECO:0000313" key="2">
    <source>
        <dbReference type="EMBL" id="MBA6145801.1"/>
    </source>
</evidence>
<organism evidence="2 3">
    <name type="scientific">Pseudomonas juntendi</name>
    <dbReference type="NCBI Taxonomy" id="2666183"/>
    <lineage>
        <taxon>Bacteria</taxon>
        <taxon>Pseudomonadati</taxon>
        <taxon>Pseudomonadota</taxon>
        <taxon>Gammaproteobacteria</taxon>
        <taxon>Pseudomonadales</taxon>
        <taxon>Pseudomonadaceae</taxon>
        <taxon>Pseudomonas</taxon>
    </lineage>
</organism>